<gene>
    <name evidence="2" type="ORF">RFI_16608</name>
</gene>
<feature type="region of interest" description="Disordered" evidence="1">
    <location>
        <begin position="138"/>
        <end position="176"/>
    </location>
</feature>
<evidence type="ECO:0000313" key="2">
    <source>
        <dbReference type="EMBL" id="ETO20609.1"/>
    </source>
</evidence>
<dbReference type="OrthoDB" id="197676at2759"/>
<evidence type="ECO:0000256" key="1">
    <source>
        <dbReference type="SAM" id="MobiDB-lite"/>
    </source>
</evidence>
<feature type="compositionally biased region" description="Basic and acidic residues" evidence="1">
    <location>
        <begin position="12"/>
        <end position="26"/>
    </location>
</feature>
<dbReference type="EMBL" id="ASPP01012432">
    <property type="protein sequence ID" value="ETO20609.1"/>
    <property type="molecule type" value="Genomic_DNA"/>
</dbReference>
<accession>X6N4C5</accession>
<organism evidence="2 3">
    <name type="scientific">Reticulomyxa filosa</name>
    <dbReference type="NCBI Taxonomy" id="46433"/>
    <lineage>
        <taxon>Eukaryota</taxon>
        <taxon>Sar</taxon>
        <taxon>Rhizaria</taxon>
        <taxon>Retaria</taxon>
        <taxon>Foraminifera</taxon>
        <taxon>Monothalamids</taxon>
        <taxon>Reticulomyxidae</taxon>
        <taxon>Reticulomyxa</taxon>
    </lineage>
</organism>
<comment type="caution">
    <text evidence="2">The sequence shown here is derived from an EMBL/GenBank/DDBJ whole genome shotgun (WGS) entry which is preliminary data.</text>
</comment>
<feature type="compositionally biased region" description="Basic and acidic residues" evidence="1">
    <location>
        <begin position="160"/>
        <end position="176"/>
    </location>
</feature>
<feature type="compositionally biased region" description="Basic and acidic residues" evidence="1">
    <location>
        <begin position="138"/>
        <end position="150"/>
    </location>
</feature>
<dbReference type="Proteomes" id="UP000023152">
    <property type="component" value="Unassembled WGS sequence"/>
</dbReference>
<feature type="compositionally biased region" description="Low complexity" evidence="1">
    <location>
        <begin position="1"/>
        <end position="11"/>
    </location>
</feature>
<sequence length="204" mass="24407">MQATKEQLQKSQLKDQLKRDIEERIDPDEITKRESIYKTQMQANREQLQKSKIRDTVKNELHNRSSVTELESAGLLVFHTSFMYSYEQYAPFYLLWDNIHKREKDISARSYVHVFLLFPLQASKQQLERSLIKDQLKSEMEERRETKKGTLGDVEEVEEEHEHEQEQEQEQEADRESAQVEYLNVCHLYSIFVFTIYSPLLSWS</sequence>
<reference evidence="2 3" key="1">
    <citation type="journal article" date="2013" name="Curr. Biol.">
        <title>The Genome of the Foraminiferan Reticulomyxa filosa.</title>
        <authorList>
            <person name="Glockner G."/>
            <person name="Hulsmann N."/>
            <person name="Schleicher M."/>
            <person name="Noegel A.A."/>
            <person name="Eichinger L."/>
            <person name="Gallinger C."/>
            <person name="Pawlowski J."/>
            <person name="Sierra R."/>
            <person name="Euteneuer U."/>
            <person name="Pillet L."/>
            <person name="Moustafa A."/>
            <person name="Platzer M."/>
            <person name="Groth M."/>
            <person name="Szafranski K."/>
            <person name="Schliwa M."/>
        </authorList>
    </citation>
    <scope>NUCLEOTIDE SEQUENCE [LARGE SCALE GENOMIC DNA]</scope>
</reference>
<feature type="region of interest" description="Disordered" evidence="1">
    <location>
        <begin position="1"/>
        <end position="26"/>
    </location>
</feature>
<proteinExistence type="predicted"/>
<evidence type="ECO:0000313" key="3">
    <source>
        <dbReference type="Proteomes" id="UP000023152"/>
    </source>
</evidence>
<name>X6N4C5_RETFI</name>
<feature type="non-terminal residue" evidence="2">
    <location>
        <position position="204"/>
    </location>
</feature>
<keyword evidence="3" id="KW-1185">Reference proteome</keyword>
<protein>
    <submittedName>
        <fullName evidence="2">Uncharacterized protein</fullName>
    </submittedName>
</protein>
<dbReference type="AlphaFoldDB" id="X6N4C5"/>